<evidence type="ECO:0000313" key="2">
    <source>
        <dbReference type="Proteomes" id="UP000231530"/>
    </source>
</evidence>
<organism evidence="1 2">
    <name type="scientific">Candidatus Magasanikbacteria bacterium CG10_big_fil_rev_8_21_14_0_10_42_10</name>
    <dbReference type="NCBI Taxonomy" id="1974649"/>
    <lineage>
        <taxon>Bacteria</taxon>
        <taxon>Candidatus Magasanikiibacteriota</taxon>
    </lineage>
</organism>
<dbReference type="Proteomes" id="UP000231530">
    <property type="component" value="Unassembled WGS sequence"/>
</dbReference>
<dbReference type="AlphaFoldDB" id="A0A2H0TVJ3"/>
<gene>
    <name evidence="1" type="ORF">COU32_03440</name>
</gene>
<name>A0A2H0TVJ3_9BACT</name>
<evidence type="ECO:0000313" key="1">
    <source>
        <dbReference type="EMBL" id="PIR76183.1"/>
    </source>
</evidence>
<accession>A0A2H0TVJ3</accession>
<dbReference type="EMBL" id="PFBY01000038">
    <property type="protein sequence ID" value="PIR76183.1"/>
    <property type="molecule type" value="Genomic_DNA"/>
</dbReference>
<protein>
    <submittedName>
        <fullName evidence="1">Uncharacterized protein</fullName>
    </submittedName>
</protein>
<reference evidence="2" key="1">
    <citation type="submission" date="2017-09" db="EMBL/GenBank/DDBJ databases">
        <title>Depth-based differentiation of microbial function through sediment-hosted aquifers and enrichment of novel symbionts in the deep terrestrial subsurface.</title>
        <authorList>
            <person name="Probst A.J."/>
            <person name="Ladd B."/>
            <person name="Jarett J.K."/>
            <person name="Geller-Mcgrath D.E."/>
            <person name="Sieber C.M.K."/>
            <person name="Emerson J.B."/>
            <person name="Anantharaman K."/>
            <person name="Thomas B.C."/>
            <person name="Malmstrom R."/>
            <person name="Stieglmeier M."/>
            <person name="Klingl A."/>
            <person name="Woyke T."/>
            <person name="Ryan C.M."/>
            <person name="Banfield J.F."/>
        </authorList>
    </citation>
    <scope>NUCLEOTIDE SEQUENCE [LARGE SCALE GENOMIC DNA]</scope>
</reference>
<proteinExistence type="predicted"/>
<sequence>MNDIGGLMKSIVSVLLLAVALLACTKGPTPIPMRGSAEDHSTCPGYPVGCYCNADGFHIGRDGMPQVVDGWHGHFSEVFFLF</sequence>
<comment type="caution">
    <text evidence="1">The sequence shown here is derived from an EMBL/GenBank/DDBJ whole genome shotgun (WGS) entry which is preliminary data.</text>
</comment>